<keyword evidence="5" id="KW-1185">Reference proteome</keyword>
<evidence type="ECO:0000259" key="3">
    <source>
        <dbReference type="SMART" id="SM01329"/>
    </source>
</evidence>
<comment type="similarity">
    <text evidence="1">Belongs to the isocitrate and isopropylmalate dehydrogenases family.</text>
</comment>
<dbReference type="PANTHER" id="PTHR11835:SF34">
    <property type="entry name" value="ISOCITRATE DEHYDROGENASE [NAD] SUBUNIT ALPHA, MITOCHONDRIAL"/>
    <property type="match status" value="1"/>
</dbReference>
<dbReference type="SMART" id="SM01329">
    <property type="entry name" value="Iso_dh"/>
    <property type="match status" value="1"/>
</dbReference>
<dbReference type="Gene3D" id="3.40.718.10">
    <property type="entry name" value="Isopropylmalate Dehydrogenase"/>
    <property type="match status" value="1"/>
</dbReference>
<dbReference type="GO" id="GO:0006102">
    <property type="term" value="P:isocitrate metabolic process"/>
    <property type="evidence" value="ECO:0007669"/>
    <property type="project" value="TreeGrafter"/>
</dbReference>
<evidence type="ECO:0000256" key="1">
    <source>
        <dbReference type="ARBA" id="ARBA00007769"/>
    </source>
</evidence>
<dbReference type="AlphaFoldDB" id="A0AA46E1F1"/>
<dbReference type="Pfam" id="PF00180">
    <property type="entry name" value="Iso_dh"/>
    <property type="match status" value="1"/>
</dbReference>
<evidence type="ECO:0000256" key="2">
    <source>
        <dbReference type="ARBA" id="ARBA00023002"/>
    </source>
</evidence>
<dbReference type="FunFam" id="3.40.718.10:FF:000014">
    <property type="entry name" value="Isocitrate dehydrogenase (NAD(+))"/>
    <property type="match status" value="1"/>
</dbReference>
<organism evidence="4 5">
    <name type="scientific">Hypnocyclicus thermotrophus</name>
    <dbReference type="NCBI Taxonomy" id="1627895"/>
    <lineage>
        <taxon>Bacteria</taxon>
        <taxon>Fusobacteriati</taxon>
        <taxon>Fusobacteriota</taxon>
        <taxon>Fusobacteriia</taxon>
        <taxon>Fusobacteriales</taxon>
        <taxon>Fusobacteriaceae</taxon>
        <taxon>Hypnocyclicus</taxon>
    </lineage>
</organism>
<dbReference type="Proteomes" id="UP000294678">
    <property type="component" value="Unassembled WGS sequence"/>
</dbReference>
<protein>
    <submittedName>
        <fullName evidence="4">Isocitrate dehydrogenase (NAD+)</fullName>
    </submittedName>
</protein>
<dbReference type="InterPro" id="IPR019818">
    <property type="entry name" value="IsoCit/isopropylmalate_DH_CS"/>
</dbReference>
<dbReference type="GO" id="GO:0006099">
    <property type="term" value="P:tricarboxylic acid cycle"/>
    <property type="evidence" value="ECO:0007669"/>
    <property type="project" value="TreeGrafter"/>
</dbReference>
<evidence type="ECO:0000313" key="4">
    <source>
        <dbReference type="EMBL" id="TDT72523.1"/>
    </source>
</evidence>
<dbReference type="InterPro" id="IPR024084">
    <property type="entry name" value="IsoPropMal-DH-like_dom"/>
</dbReference>
<proteinExistence type="inferred from homology"/>
<keyword evidence="2" id="KW-0560">Oxidoreductase</keyword>
<accession>A0AA46E1F1</accession>
<dbReference type="EMBL" id="SOBG01000001">
    <property type="protein sequence ID" value="TDT72523.1"/>
    <property type="molecule type" value="Genomic_DNA"/>
</dbReference>
<dbReference type="PROSITE" id="PS00470">
    <property type="entry name" value="IDH_IMDH"/>
    <property type="match status" value="1"/>
</dbReference>
<evidence type="ECO:0000313" key="5">
    <source>
        <dbReference type="Proteomes" id="UP000294678"/>
    </source>
</evidence>
<dbReference type="SUPFAM" id="SSF53659">
    <property type="entry name" value="Isocitrate/Isopropylmalate dehydrogenase-like"/>
    <property type="match status" value="1"/>
</dbReference>
<feature type="domain" description="Isopropylmalate dehydrogenase-like" evidence="3">
    <location>
        <begin position="3"/>
        <end position="327"/>
    </location>
</feature>
<gene>
    <name evidence="4" type="ORF">EV215_0333</name>
</gene>
<sequence>MYNVTLIPGDGIGPEIAAITKKIIDATKVKINWEEVNAGIDVYEKTGELVPNNVFESIEKNKIALKGPITTPIGKGFRSINVQLRKKYDLYSNVREVKSFEGIKSRYENIDMVIFRENTEGLYIGKENKIDEETVEAIKVITKKGSTRIVKAAFEYAKKNNKKVVTVAHKANILKFADGLFLNCAREVAKDYPEIELKEVIIDNMCMQMVINPNQFEVIVTMNLYGDILSDLAAGLIGGLGMAPGANIGEDIAIFEAVHGSAPDIAGKNLANPTALLLSGISMLRYLGENKRADIILTALKETFKEGKVLTKDLGGNATTTEFGDYLVDKISALL</sequence>
<dbReference type="GO" id="GO:0004449">
    <property type="term" value="F:isocitrate dehydrogenase (NAD+) activity"/>
    <property type="evidence" value="ECO:0007669"/>
    <property type="project" value="TreeGrafter"/>
</dbReference>
<name>A0AA46E1F1_9FUSO</name>
<dbReference type="GO" id="GO:0051287">
    <property type="term" value="F:NAD binding"/>
    <property type="evidence" value="ECO:0007669"/>
    <property type="project" value="InterPro"/>
</dbReference>
<dbReference type="RefSeq" id="WP_134112230.1">
    <property type="nucleotide sequence ID" value="NZ_SOBG01000001.1"/>
</dbReference>
<dbReference type="GO" id="GO:0000287">
    <property type="term" value="F:magnesium ion binding"/>
    <property type="evidence" value="ECO:0007669"/>
    <property type="project" value="InterPro"/>
</dbReference>
<reference evidence="4 5" key="1">
    <citation type="submission" date="2019-03" db="EMBL/GenBank/DDBJ databases">
        <title>Genomic Encyclopedia of Type Strains, Phase IV (KMG-IV): sequencing the most valuable type-strain genomes for metagenomic binning, comparative biology and taxonomic classification.</title>
        <authorList>
            <person name="Goeker M."/>
        </authorList>
    </citation>
    <scope>NUCLEOTIDE SEQUENCE [LARGE SCALE GENOMIC DNA]</scope>
    <source>
        <strain evidence="4 5">DSM 100055</strain>
    </source>
</reference>
<dbReference type="PANTHER" id="PTHR11835">
    <property type="entry name" value="DECARBOXYLATING DEHYDROGENASES-ISOCITRATE, ISOPROPYLMALATE, TARTRATE"/>
    <property type="match status" value="1"/>
</dbReference>
<comment type="caution">
    <text evidence="4">The sequence shown here is derived from an EMBL/GenBank/DDBJ whole genome shotgun (WGS) entry which is preliminary data.</text>
</comment>